<evidence type="ECO:0000313" key="3">
    <source>
        <dbReference type="EMBL" id="EHN01025.1"/>
    </source>
</evidence>
<reference evidence="3 4" key="1">
    <citation type="journal article" date="2012" name="FEMS Yeast Res.">
        <title>The genome sequence of the wine yeast VIN7 reveals an allotriploid hybrid genome with Saccharomyces cerevisiae and Saccharomyces kudriavzevii origins.</title>
        <authorList>
            <person name="Borneman A.R."/>
            <person name="Desany B.A."/>
            <person name="Riches D."/>
            <person name="Affourtit J.P."/>
            <person name="Forgan A.H."/>
            <person name="Pretorius I.S."/>
            <person name="Egholm M."/>
            <person name="Chambers P.J."/>
        </authorList>
    </citation>
    <scope>NUCLEOTIDE SEQUENCE [LARGE SCALE GENOMIC DNA]</scope>
    <source>
        <strain evidence="3 4">VIN7</strain>
    </source>
</reference>
<organism evidence="3 4">
    <name type="scientific">Saccharomyces cerevisiae x Saccharomyces kudriavzevii (strain VIN7)</name>
    <name type="common">Yeast</name>
    <dbReference type="NCBI Taxonomy" id="1095631"/>
    <lineage>
        <taxon>Eukaryota</taxon>
        <taxon>Fungi</taxon>
        <taxon>Dikarya</taxon>
        <taxon>Ascomycota</taxon>
        <taxon>Saccharomycotina</taxon>
        <taxon>Saccharomycetes</taxon>
        <taxon>Saccharomycetales</taxon>
        <taxon>Saccharomycetaceae</taxon>
        <taxon>Saccharomyces</taxon>
    </lineage>
</organism>
<dbReference type="PhylomeDB" id="H0GYT7"/>
<keyword evidence="4" id="KW-1185">Reference proteome</keyword>
<proteinExistence type="predicted"/>
<evidence type="ECO:0000313" key="4">
    <source>
        <dbReference type="Proteomes" id="UP000009009"/>
    </source>
</evidence>
<dbReference type="AlphaFoldDB" id="H0GYT7"/>
<feature type="domain" description="PWWP" evidence="2">
    <location>
        <begin position="7"/>
        <end position="56"/>
    </location>
</feature>
<dbReference type="OrthoDB" id="62853at2759"/>
<feature type="region of interest" description="Disordered" evidence="1">
    <location>
        <begin position="152"/>
        <end position="187"/>
    </location>
</feature>
<gene>
    <name evidence="3" type="ORF">VIN7_8940</name>
</gene>
<comment type="caution">
    <text evidence="3">The sequence shown here is derived from an EMBL/GenBank/DDBJ whole genome shotgun (WGS) entry which is preliminary data.</text>
</comment>
<dbReference type="InterPro" id="IPR035503">
    <property type="entry name" value="IOC4-like_PWWP"/>
</dbReference>
<dbReference type="Gene3D" id="2.30.30.140">
    <property type="match status" value="1"/>
</dbReference>
<dbReference type="SMART" id="SM00293">
    <property type="entry name" value="PWWP"/>
    <property type="match status" value="1"/>
</dbReference>
<evidence type="ECO:0000256" key="1">
    <source>
        <dbReference type="SAM" id="MobiDB-lite"/>
    </source>
</evidence>
<evidence type="ECO:0000259" key="2">
    <source>
        <dbReference type="PROSITE" id="PS50812"/>
    </source>
</evidence>
<dbReference type="SUPFAM" id="SSF63748">
    <property type="entry name" value="Tudor/PWWP/MBT"/>
    <property type="match status" value="1"/>
</dbReference>
<dbReference type="EMBL" id="AGVY01000319">
    <property type="protein sequence ID" value="EHN01025.1"/>
    <property type="molecule type" value="Genomic_DNA"/>
</dbReference>
<name>H0GYT7_SACCK</name>
<dbReference type="HOGENOM" id="CLU_051401_0_0_1"/>
<dbReference type="CDD" id="cd05840">
    <property type="entry name" value="PWWP_ScIOC4-like"/>
    <property type="match status" value="1"/>
</dbReference>
<accession>H0GYT7</accession>
<dbReference type="InterPro" id="IPR000313">
    <property type="entry name" value="PWWP_dom"/>
</dbReference>
<sequence>MTKDIRTGDLVLCKVGSFPPWPAVVFPQRLLRDDVYRKRKSNCVAVCFFNDPTYYWEQPSRLKRLDRDTIHTFISEHSKNANQRELINAYKEANNFDDFNIFLQGKFEEEKRLKELKAFEKSEGSKIVAGEDPFIGRTKVVNKRKKASISFNDDLKGKEEKQQSNEGSNANIKPSKKKRPMDNTEVKLNTNIKKKVKLDYSRKIEISLLFRRRIQRNLIQRETPPTEADVKETYELLNRIYENSDTKRPFFDVNALRESKLHKLLKAIVNDPHLEEFHPLCKEILLSWAEIITELKKEKLQVLPTP</sequence>
<dbReference type="Proteomes" id="UP000009009">
    <property type="component" value="Unassembled WGS sequence"/>
</dbReference>
<protein>
    <submittedName>
        <fullName evidence="3">YLR455W-like protein</fullName>
    </submittedName>
</protein>
<feature type="compositionally biased region" description="Basic and acidic residues" evidence="1">
    <location>
        <begin position="153"/>
        <end position="163"/>
    </location>
</feature>
<dbReference type="Pfam" id="PF00855">
    <property type="entry name" value="PWWP"/>
    <property type="match status" value="1"/>
</dbReference>
<dbReference type="PROSITE" id="PS50812">
    <property type="entry name" value="PWWP"/>
    <property type="match status" value="1"/>
</dbReference>